<evidence type="ECO:0000256" key="1">
    <source>
        <dbReference type="SAM" id="Phobius"/>
    </source>
</evidence>
<dbReference type="Proteomes" id="UP000017090">
    <property type="component" value="Unassembled WGS sequence"/>
</dbReference>
<dbReference type="STRING" id="1111454.HMPREF1250_0892"/>
<gene>
    <name evidence="2" type="ORF">HMPREF1250_0892</name>
</gene>
<keyword evidence="1" id="KW-0472">Membrane</keyword>
<sequence>MNNLVLDAMEPFDLDNLKECEFAYVAGHRVKVSDLDEAEVSERMTAEAEANYRIRMEQLWGTKSINLNTEIVPVIEFPVLLSGYYLISGNIEAAVNGQTGKVSVLAEKYSSYLSVPWWFQGIVVLLVASGATFGAILLGGLPLMDSIYLTGVLGFSICSYLRVCFRMEEVQHSASAIIRKFSIQVNRPTIVKMESWSTMIRF</sequence>
<accession>U7UM69</accession>
<proteinExistence type="predicted"/>
<organism evidence="2 3">
    <name type="scientific">Megasphaera vaginalis</name>
    <name type="common">ex Srinivasan et al. 2021</name>
    <dbReference type="NCBI Taxonomy" id="1111454"/>
    <lineage>
        <taxon>Bacteria</taxon>
        <taxon>Bacillati</taxon>
        <taxon>Bacillota</taxon>
        <taxon>Negativicutes</taxon>
        <taxon>Veillonellales</taxon>
        <taxon>Veillonellaceae</taxon>
        <taxon>Megasphaera</taxon>
    </lineage>
</organism>
<evidence type="ECO:0000313" key="2">
    <source>
        <dbReference type="EMBL" id="ERT59989.1"/>
    </source>
</evidence>
<name>U7UM69_9FIRM</name>
<protein>
    <submittedName>
        <fullName evidence="2">Uncharacterized protein</fullName>
    </submittedName>
</protein>
<feature type="transmembrane region" description="Helical" evidence="1">
    <location>
        <begin position="147"/>
        <end position="165"/>
    </location>
</feature>
<dbReference type="AlphaFoldDB" id="U7UM69"/>
<keyword evidence="1" id="KW-0812">Transmembrane</keyword>
<dbReference type="EMBL" id="AWXA01000028">
    <property type="protein sequence ID" value="ERT59989.1"/>
    <property type="molecule type" value="Genomic_DNA"/>
</dbReference>
<reference evidence="2 3" key="1">
    <citation type="submission" date="2013-09" db="EMBL/GenBank/DDBJ databases">
        <authorList>
            <person name="Durkin A.S."/>
            <person name="Haft D.R."/>
            <person name="McCorrison J."/>
            <person name="Torralba M."/>
            <person name="Gillis M."/>
            <person name="Haft D.H."/>
            <person name="Methe B."/>
            <person name="Sutton G."/>
            <person name="Nelson K.E."/>
        </authorList>
    </citation>
    <scope>NUCLEOTIDE SEQUENCE [LARGE SCALE GENOMIC DNA]</scope>
    <source>
        <strain evidence="2 3">BV3C16-1</strain>
    </source>
</reference>
<keyword evidence="1" id="KW-1133">Transmembrane helix</keyword>
<comment type="caution">
    <text evidence="2">The sequence shown here is derived from an EMBL/GenBank/DDBJ whole genome shotgun (WGS) entry which is preliminary data.</text>
</comment>
<keyword evidence="3" id="KW-1185">Reference proteome</keyword>
<feature type="transmembrane region" description="Helical" evidence="1">
    <location>
        <begin position="117"/>
        <end position="141"/>
    </location>
</feature>
<evidence type="ECO:0000313" key="3">
    <source>
        <dbReference type="Proteomes" id="UP000017090"/>
    </source>
</evidence>